<feature type="domain" description="Zn(2)-C6 fungal-type" evidence="6">
    <location>
        <begin position="9"/>
        <end position="38"/>
    </location>
</feature>
<keyword evidence="8" id="KW-1185">Reference proteome</keyword>
<dbReference type="GO" id="GO:0008270">
    <property type="term" value="F:zinc ion binding"/>
    <property type="evidence" value="ECO:0007669"/>
    <property type="project" value="InterPro"/>
</dbReference>
<sequence length="523" mass="57824">MAKTRTRSGCAQCRKSKVKCDEKKPICTRCHKKGFPCTPEEITLKWESDYHSRGLAFGRTGVWKRSSSSSDRQIPAQCDEQQWAVTRAVRPWSFLNWDAGALEQLYSSGRCAVPVRVRDAMEIGWSQPLPLTDSPSMFPELRDPVLLEYYVHHVCPRTTSSAKTASPFASVILPFCLNGSATVLKAIQALGACSWSQSNPAHIGTAMRLKSQVLQDLRHKIAHNPSFIVSKDPEVLVLMMMLSLYDIVDRCDKGWVVHSQGAKEIMRLRKHHLPSSASDDVTAFAELFFAFQDVMGRTACAKADLFGPAYWDEDDCAVHPWMGCSPALVSILFSILDLSRTRRQAITAPEQAAFSIKASAINCRLIDLNQVVHDPADESLHAAAQLKRLACTLYLHCSLYNADPSTPAVISRVHQILDTLSSLLARKMVVNAMWAIFVAAVELNPADDTLWPDPTGQSVCGRALILHALSSLGASSVSSVARTRSIIEKVWQARDFGSFQESADGCNDWEWHVVPLSDALSLV</sequence>
<dbReference type="Gene3D" id="4.10.240.10">
    <property type="entry name" value="Zn(2)-C6 fungal-type DNA-binding domain"/>
    <property type="match status" value="1"/>
</dbReference>
<dbReference type="Pfam" id="PF11951">
    <property type="entry name" value="Fungal_trans_2"/>
    <property type="match status" value="1"/>
</dbReference>
<dbReference type="GeneID" id="63744784"/>
<dbReference type="EMBL" id="KV878216">
    <property type="protein sequence ID" value="OJJ31260.1"/>
    <property type="molecule type" value="Genomic_DNA"/>
</dbReference>
<evidence type="ECO:0000256" key="5">
    <source>
        <dbReference type="ARBA" id="ARBA00023242"/>
    </source>
</evidence>
<reference evidence="8" key="1">
    <citation type="journal article" date="2017" name="Genome Biol.">
        <title>Comparative genomics reveals high biological diversity and specific adaptations in the industrially and medically important fungal genus Aspergillus.</title>
        <authorList>
            <person name="de Vries R.P."/>
            <person name="Riley R."/>
            <person name="Wiebenga A."/>
            <person name="Aguilar-Osorio G."/>
            <person name="Amillis S."/>
            <person name="Uchima C.A."/>
            <person name="Anderluh G."/>
            <person name="Asadollahi M."/>
            <person name="Askin M."/>
            <person name="Barry K."/>
            <person name="Battaglia E."/>
            <person name="Bayram O."/>
            <person name="Benocci T."/>
            <person name="Braus-Stromeyer S.A."/>
            <person name="Caldana C."/>
            <person name="Canovas D."/>
            <person name="Cerqueira G.C."/>
            <person name="Chen F."/>
            <person name="Chen W."/>
            <person name="Choi C."/>
            <person name="Clum A."/>
            <person name="Dos Santos R.A."/>
            <person name="Damasio A.R."/>
            <person name="Diallinas G."/>
            <person name="Emri T."/>
            <person name="Fekete E."/>
            <person name="Flipphi M."/>
            <person name="Freyberg S."/>
            <person name="Gallo A."/>
            <person name="Gournas C."/>
            <person name="Habgood R."/>
            <person name="Hainaut M."/>
            <person name="Harispe M.L."/>
            <person name="Henrissat B."/>
            <person name="Hilden K.S."/>
            <person name="Hope R."/>
            <person name="Hossain A."/>
            <person name="Karabika E."/>
            <person name="Karaffa L."/>
            <person name="Karanyi Z."/>
            <person name="Krasevec N."/>
            <person name="Kuo A."/>
            <person name="Kusch H."/>
            <person name="LaButti K."/>
            <person name="Lagendijk E.L."/>
            <person name="Lapidus A."/>
            <person name="Levasseur A."/>
            <person name="Lindquist E."/>
            <person name="Lipzen A."/>
            <person name="Logrieco A.F."/>
            <person name="MacCabe A."/>
            <person name="Maekelae M.R."/>
            <person name="Malavazi I."/>
            <person name="Melin P."/>
            <person name="Meyer V."/>
            <person name="Mielnichuk N."/>
            <person name="Miskei M."/>
            <person name="Molnar A.P."/>
            <person name="Mule G."/>
            <person name="Ngan C.Y."/>
            <person name="Orejas M."/>
            <person name="Orosz E."/>
            <person name="Ouedraogo J.P."/>
            <person name="Overkamp K.M."/>
            <person name="Park H.-S."/>
            <person name="Perrone G."/>
            <person name="Piumi F."/>
            <person name="Punt P.J."/>
            <person name="Ram A.F."/>
            <person name="Ramon A."/>
            <person name="Rauscher S."/>
            <person name="Record E."/>
            <person name="Riano-Pachon D.M."/>
            <person name="Robert V."/>
            <person name="Roehrig J."/>
            <person name="Ruller R."/>
            <person name="Salamov A."/>
            <person name="Salih N.S."/>
            <person name="Samson R.A."/>
            <person name="Sandor E."/>
            <person name="Sanguinetti M."/>
            <person name="Schuetze T."/>
            <person name="Sepcic K."/>
            <person name="Shelest E."/>
            <person name="Sherlock G."/>
            <person name="Sophianopoulou V."/>
            <person name="Squina F.M."/>
            <person name="Sun H."/>
            <person name="Susca A."/>
            <person name="Todd R.B."/>
            <person name="Tsang A."/>
            <person name="Unkles S.E."/>
            <person name="van de Wiele N."/>
            <person name="van Rossen-Uffink D."/>
            <person name="Oliveira J.V."/>
            <person name="Vesth T.C."/>
            <person name="Visser J."/>
            <person name="Yu J.-H."/>
            <person name="Zhou M."/>
            <person name="Andersen M.R."/>
            <person name="Archer D.B."/>
            <person name="Baker S.E."/>
            <person name="Benoit I."/>
            <person name="Brakhage A.A."/>
            <person name="Braus G.H."/>
            <person name="Fischer R."/>
            <person name="Frisvad J.C."/>
            <person name="Goldman G.H."/>
            <person name="Houbraken J."/>
            <person name="Oakley B."/>
            <person name="Pocsi I."/>
            <person name="Scazzocchio C."/>
            <person name="Seiboth B."/>
            <person name="vanKuyk P.A."/>
            <person name="Wortman J."/>
            <person name="Dyer P.S."/>
            <person name="Grigoriev I.V."/>
        </authorList>
    </citation>
    <scope>NUCLEOTIDE SEQUENCE [LARGE SCALE GENOMIC DNA]</scope>
    <source>
        <strain evidence="8">DTO 134E9</strain>
    </source>
</reference>
<dbReference type="AlphaFoldDB" id="A0A1L9R8L6"/>
<evidence type="ECO:0000256" key="3">
    <source>
        <dbReference type="ARBA" id="ARBA00023125"/>
    </source>
</evidence>
<dbReference type="PROSITE" id="PS50048">
    <property type="entry name" value="ZN2_CY6_FUNGAL_2"/>
    <property type="match status" value="1"/>
</dbReference>
<dbReference type="GO" id="GO:0000976">
    <property type="term" value="F:transcription cis-regulatory region binding"/>
    <property type="evidence" value="ECO:0007669"/>
    <property type="project" value="TreeGrafter"/>
</dbReference>
<gene>
    <name evidence="7" type="ORF">ASPWEDRAFT_119795</name>
</gene>
<organism evidence="7 8">
    <name type="scientific">Aspergillus wentii DTO 134E9</name>
    <dbReference type="NCBI Taxonomy" id="1073089"/>
    <lineage>
        <taxon>Eukaryota</taxon>
        <taxon>Fungi</taxon>
        <taxon>Dikarya</taxon>
        <taxon>Ascomycota</taxon>
        <taxon>Pezizomycotina</taxon>
        <taxon>Eurotiomycetes</taxon>
        <taxon>Eurotiomycetidae</taxon>
        <taxon>Eurotiales</taxon>
        <taxon>Aspergillaceae</taxon>
        <taxon>Aspergillus</taxon>
        <taxon>Aspergillus subgen. Cremei</taxon>
    </lineage>
</organism>
<dbReference type="Proteomes" id="UP000184383">
    <property type="component" value="Unassembled WGS sequence"/>
</dbReference>
<dbReference type="CDD" id="cd00067">
    <property type="entry name" value="GAL4"/>
    <property type="match status" value="1"/>
</dbReference>
<evidence type="ECO:0000259" key="6">
    <source>
        <dbReference type="PROSITE" id="PS50048"/>
    </source>
</evidence>
<evidence type="ECO:0000256" key="2">
    <source>
        <dbReference type="ARBA" id="ARBA00023015"/>
    </source>
</evidence>
<dbReference type="RefSeq" id="XP_040684937.1">
    <property type="nucleotide sequence ID" value="XM_040828936.1"/>
</dbReference>
<dbReference type="GO" id="GO:0000981">
    <property type="term" value="F:DNA-binding transcription factor activity, RNA polymerase II-specific"/>
    <property type="evidence" value="ECO:0007669"/>
    <property type="project" value="InterPro"/>
</dbReference>
<dbReference type="InterPro" id="IPR036864">
    <property type="entry name" value="Zn2-C6_fun-type_DNA-bd_sf"/>
</dbReference>
<dbReference type="OrthoDB" id="5069333at2759"/>
<dbReference type="GO" id="GO:0005634">
    <property type="term" value="C:nucleus"/>
    <property type="evidence" value="ECO:0007669"/>
    <property type="project" value="UniProtKB-SubCell"/>
</dbReference>
<dbReference type="PANTHER" id="PTHR37534:SF49">
    <property type="entry name" value="LYSINE BIOSYNTHESIS REGULATORY PROTEIN LYS14"/>
    <property type="match status" value="1"/>
</dbReference>
<dbReference type="GO" id="GO:0045944">
    <property type="term" value="P:positive regulation of transcription by RNA polymerase II"/>
    <property type="evidence" value="ECO:0007669"/>
    <property type="project" value="TreeGrafter"/>
</dbReference>
<name>A0A1L9R8L6_ASPWE</name>
<evidence type="ECO:0000313" key="7">
    <source>
        <dbReference type="EMBL" id="OJJ31260.1"/>
    </source>
</evidence>
<keyword evidence="3" id="KW-0238">DNA-binding</keyword>
<keyword evidence="2" id="KW-0805">Transcription regulation</keyword>
<keyword evidence="5" id="KW-0539">Nucleus</keyword>
<dbReference type="STRING" id="1073089.A0A1L9R8L6"/>
<dbReference type="Pfam" id="PF00172">
    <property type="entry name" value="Zn_clus"/>
    <property type="match status" value="1"/>
</dbReference>
<evidence type="ECO:0000256" key="4">
    <source>
        <dbReference type="ARBA" id="ARBA00023163"/>
    </source>
</evidence>
<dbReference type="PANTHER" id="PTHR37534">
    <property type="entry name" value="TRANSCRIPTIONAL ACTIVATOR PROTEIN UGA3"/>
    <property type="match status" value="1"/>
</dbReference>
<evidence type="ECO:0000256" key="1">
    <source>
        <dbReference type="ARBA" id="ARBA00004123"/>
    </source>
</evidence>
<dbReference type="VEuPathDB" id="FungiDB:ASPWEDRAFT_119795"/>
<dbReference type="InterPro" id="IPR001138">
    <property type="entry name" value="Zn2Cys6_DnaBD"/>
</dbReference>
<proteinExistence type="predicted"/>
<comment type="subcellular location">
    <subcellularLocation>
        <location evidence="1">Nucleus</location>
    </subcellularLocation>
</comment>
<dbReference type="SMART" id="SM00066">
    <property type="entry name" value="GAL4"/>
    <property type="match status" value="1"/>
</dbReference>
<keyword evidence="4" id="KW-0804">Transcription</keyword>
<dbReference type="SUPFAM" id="SSF57701">
    <property type="entry name" value="Zn2/Cys6 DNA-binding domain"/>
    <property type="match status" value="1"/>
</dbReference>
<dbReference type="PROSITE" id="PS00463">
    <property type="entry name" value="ZN2_CY6_FUNGAL_1"/>
    <property type="match status" value="1"/>
</dbReference>
<protein>
    <recommendedName>
        <fullName evidence="6">Zn(2)-C6 fungal-type domain-containing protein</fullName>
    </recommendedName>
</protein>
<accession>A0A1L9R8L6</accession>
<dbReference type="InterPro" id="IPR021858">
    <property type="entry name" value="Fun_TF"/>
</dbReference>
<evidence type="ECO:0000313" key="8">
    <source>
        <dbReference type="Proteomes" id="UP000184383"/>
    </source>
</evidence>